<protein>
    <submittedName>
        <fullName evidence="1">Uncharacterized protein</fullName>
    </submittedName>
</protein>
<organism evidence="1 2">
    <name type="scientific">Dreissena polymorpha</name>
    <name type="common">Zebra mussel</name>
    <name type="synonym">Mytilus polymorpha</name>
    <dbReference type="NCBI Taxonomy" id="45954"/>
    <lineage>
        <taxon>Eukaryota</taxon>
        <taxon>Metazoa</taxon>
        <taxon>Spiralia</taxon>
        <taxon>Lophotrochozoa</taxon>
        <taxon>Mollusca</taxon>
        <taxon>Bivalvia</taxon>
        <taxon>Autobranchia</taxon>
        <taxon>Heteroconchia</taxon>
        <taxon>Euheterodonta</taxon>
        <taxon>Imparidentia</taxon>
        <taxon>Neoheterodontei</taxon>
        <taxon>Myida</taxon>
        <taxon>Dreissenoidea</taxon>
        <taxon>Dreissenidae</taxon>
        <taxon>Dreissena</taxon>
    </lineage>
</organism>
<comment type="caution">
    <text evidence="1">The sequence shown here is derived from an EMBL/GenBank/DDBJ whole genome shotgun (WGS) entry which is preliminary data.</text>
</comment>
<evidence type="ECO:0000313" key="2">
    <source>
        <dbReference type="Proteomes" id="UP000828390"/>
    </source>
</evidence>
<proteinExistence type="predicted"/>
<keyword evidence="2" id="KW-1185">Reference proteome</keyword>
<reference evidence="1" key="1">
    <citation type="journal article" date="2019" name="bioRxiv">
        <title>The Genome of the Zebra Mussel, Dreissena polymorpha: A Resource for Invasive Species Research.</title>
        <authorList>
            <person name="McCartney M.A."/>
            <person name="Auch B."/>
            <person name="Kono T."/>
            <person name="Mallez S."/>
            <person name="Zhang Y."/>
            <person name="Obille A."/>
            <person name="Becker A."/>
            <person name="Abrahante J.E."/>
            <person name="Garbe J."/>
            <person name="Badalamenti J.P."/>
            <person name="Herman A."/>
            <person name="Mangelson H."/>
            <person name="Liachko I."/>
            <person name="Sullivan S."/>
            <person name="Sone E.D."/>
            <person name="Koren S."/>
            <person name="Silverstein K.A.T."/>
            <person name="Beckman K.B."/>
            <person name="Gohl D.M."/>
        </authorList>
    </citation>
    <scope>NUCLEOTIDE SEQUENCE</scope>
    <source>
        <strain evidence="1">Duluth1</strain>
        <tissue evidence="1">Whole animal</tissue>
    </source>
</reference>
<dbReference type="EMBL" id="JAIWYP010000012">
    <property type="protein sequence ID" value="KAH3725957.1"/>
    <property type="molecule type" value="Genomic_DNA"/>
</dbReference>
<accession>A0A9D4CJ94</accession>
<name>A0A9D4CJ94_DREPO</name>
<gene>
    <name evidence="1" type="ORF">DPMN_051812</name>
</gene>
<evidence type="ECO:0000313" key="1">
    <source>
        <dbReference type="EMBL" id="KAH3725957.1"/>
    </source>
</evidence>
<reference evidence="1" key="2">
    <citation type="submission" date="2020-11" db="EMBL/GenBank/DDBJ databases">
        <authorList>
            <person name="McCartney M.A."/>
            <person name="Auch B."/>
            <person name="Kono T."/>
            <person name="Mallez S."/>
            <person name="Becker A."/>
            <person name="Gohl D.M."/>
            <person name="Silverstein K.A.T."/>
            <person name="Koren S."/>
            <person name="Bechman K.B."/>
            <person name="Herman A."/>
            <person name="Abrahante J.E."/>
            <person name="Garbe J."/>
        </authorList>
    </citation>
    <scope>NUCLEOTIDE SEQUENCE</scope>
    <source>
        <strain evidence="1">Duluth1</strain>
        <tissue evidence="1">Whole animal</tissue>
    </source>
</reference>
<dbReference type="AlphaFoldDB" id="A0A9D4CJ94"/>
<sequence length="135" mass="15503">MVRNSYDVITESDPSWFDVRDSLNIMAKLREYFDFPVFLVADNEMIADERSETSCAALKVVLSRNGGVDTPNQLKSGHVTGAEFQWWFRSPVEFSSQCQIKQSDPVHREKHVPEPNIRRMLLDGKAGNVLRLKIF</sequence>
<dbReference type="Proteomes" id="UP000828390">
    <property type="component" value="Unassembled WGS sequence"/>
</dbReference>